<dbReference type="Proteomes" id="UP001180531">
    <property type="component" value="Unassembled WGS sequence"/>
</dbReference>
<name>A0ABU2SSS9_9ACTN</name>
<organism evidence="2 3">
    <name type="scientific">Streptomyces hesseae</name>
    <dbReference type="NCBI Taxonomy" id="3075519"/>
    <lineage>
        <taxon>Bacteria</taxon>
        <taxon>Bacillati</taxon>
        <taxon>Actinomycetota</taxon>
        <taxon>Actinomycetes</taxon>
        <taxon>Kitasatosporales</taxon>
        <taxon>Streptomycetaceae</taxon>
        <taxon>Streptomyces</taxon>
    </lineage>
</organism>
<dbReference type="EMBL" id="JAVRFI010000017">
    <property type="protein sequence ID" value="MDT0452063.1"/>
    <property type="molecule type" value="Genomic_DNA"/>
</dbReference>
<evidence type="ECO:0000256" key="1">
    <source>
        <dbReference type="SAM" id="MobiDB-lite"/>
    </source>
</evidence>
<evidence type="ECO:0000313" key="2">
    <source>
        <dbReference type="EMBL" id="MDT0452063.1"/>
    </source>
</evidence>
<evidence type="ECO:0000313" key="3">
    <source>
        <dbReference type="Proteomes" id="UP001180531"/>
    </source>
</evidence>
<keyword evidence="3" id="KW-1185">Reference proteome</keyword>
<feature type="region of interest" description="Disordered" evidence="1">
    <location>
        <begin position="93"/>
        <end position="120"/>
    </location>
</feature>
<comment type="caution">
    <text evidence="2">The sequence shown here is derived from an EMBL/GenBank/DDBJ whole genome shotgun (WGS) entry which is preliminary data.</text>
</comment>
<dbReference type="RefSeq" id="WP_311613545.1">
    <property type="nucleotide sequence ID" value="NZ_JAVRFI010000017.1"/>
</dbReference>
<protein>
    <submittedName>
        <fullName evidence="2">Uncharacterized protein</fullName>
    </submittedName>
</protein>
<gene>
    <name evidence="2" type="ORF">RM609_23700</name>
</gene>
<sequence length="120" mass="12612">MELLIVLDGTDEGVAAVTEALDQSQAAVTSVFDPVILMADGTDETITALNQLGQGVRALSTDAPLDIAPLGLDEDSALVASAWNLRFDPDYQSAKAARPRDGDDWDTSDGCALLDEEDSS</sequence>
<accession>A0ABU2SSS9</accession>
<proteinExistence type="predicted"/>
<reference evidence="2" key="1">
    <citation type="submission" date="2024-05" db="EMBL/GenBank/DDBJ databases">
        <title>30 novel species of actinomycetes from the DSMZ collection.</title>
        <authorList>
            <person name="Nouioui I."/>
        </authorList>
    </citation>
    <scope>NUCLEOTIDE SEQUENCE</scope>
    <source>
        <strain evidence="2">DSM 40473</strain>
    </source>
</reference>